<evidence type="ECO:0000256" key="12">
    <source>
        <dbReference type="ARBA" id="ARBA00022989"/>
    </source>
</evidence>
<evidence type="ECO:0000256" key="9">
    <source>
        <dbReference type="ARBA" id="ARBA00022741"/>
    </source>
</evidence>
<keyword evidence="10" id="KW-0418">Kinase</keyword>
<name>A0AA41Z5W4_9HYPH</name>
<evidence type="ECO:0000256" key="1">
    <source>
        <dbReference type="ARBA" id="ARBA00004429"/>
    </source>
</evidence>
<keyword evidence="5" id="KW-1003">Cell membrane</keyword>
<evidence type="ECO:0000256" key="8">
    <source>
        <dbReference type="ARBA" id="ARBA00022692"/>
    </source>
</evidence>
<dbReference type="NCBIfam" id="TIGR01007">
    <property type="entry name" value="eps_fam"/>
    <property type="match status" value="1"/>
</dbReference>
<evidence type="ECO:0000256" key="7">
    <source>
        <dbReference type="ARBA" id="ARBA00022679"/>
    </source>
</evidence>
<comment type="similarity">
    <text evidence="3">Belongs to the etk/wzc family.</text>
</comment>
<dbReference type="CDD" id="cd05387">
    <property type="entry name" value="BY-kinase"/>
    <property type="match status" value="1"/>
</dbReference>
<dbReference type="EC" id="2.7.10.2" evidence="4"/>
<dbReference type="InterPro" id="IPR050445">
    <property type="entry name" value="Bact_polysacc_biosynth/exp"/>
</dbReference>
<proteinExistence type="inferred from homology"/>
<dbReference type="InterPro" id="IPR027417">
    <property type="entry name" value="P-loop_NTPase"/>
</dbReference>
<gene>
    <name evidence="19" type="ORF">M8523_24015</name>
</gene>
<evidence type="ECO:0000256" key="2">
    <source>
        <dbReference type="ARBA" id="ARBA00007316"/>
    </source>
</evidence>
<keyword evidence="20" id="KW-1185">Reference proteome</keyword>
<comment type="similarity">
    <text evidence="2">Belongs to the CpsD/CapB family.</text>
</comment>
<keyword evidence="6" id="KW-0997">Cell inner membrane</keyword>
<protein>
    <recommendedName>
        <fullName evidence="4">non-specific protein-tyrosine kinase</fullName>
        <ecNumber evidence="4">2.7.10.2</ecNumber>
    </recommendedName>
</protein>
<dbReference type="Pfam" id="PF13614">
    <property type="entry name" value="AAA_31"/>
    <property type="match status" value="1"/>
</dbReference>
<feature type="domain" description="Polysaccharide chain length determinant N-terminal" evidence="17">
    <location>
        <begin position="31"/>
        <end position="117"/>
    </location>
</feature>
<dbReference type="RefSeq" id="WP_282587457.1">
    <property type="nucleotide sequence ID" value="NZ_JAMOIM010000021.1"/>
</dbReference>
<evidence type="ECO:0000256" key="15">
    <source>
        <dbReference type="ARBA" id="ARBA00051245"/>
    </source>
</evidence>
<keyword evidence="13 16" id="KW-0472">Membrane</keyword>
<dbReference type="PANTHER" id="PTHR32309">
    <property type="entry name" value="TYROSINE-PROTEIN KINASE"/>
    <property type="match status" value="1"/>
</dbReference>
<comment type="caution">
    <text evidence="19">The sequence shown here is derived from an EMBL/GenBank/DDBJ whole genome shotgun (WGS) entry which is preliminary data.</text>
</comment>
<dbReference type="SUPFAM" id="SSF52540">
    <property type="entry name" value="P-loop containing nucleoside triphosphate hydrolases"/>
    <property type="match status" value="1"/>
</dbReference>
<evidence type="ECO:0000256" key="16">
    <source>
        <dbReference type="SAM" id="Phobius"/>
    </source>
</evidence>
<feature type="transmembrane region" description="Helical" evidence="16">
    <location>
        <begin position="40"/>
        <end position="60"/>
    </location>
</feature>
<evidence type="ECO:0000256" key="10">
    <source>
        <dbReference type="ARBA" id="ARBA00022777"/>
    </source>
</evidence>
<keyword evidence="14" id="KW-0829">Tyrosine-protein kinase</keyword>
<dbReference type="InterPro" id="IPR005702">
    <property type="entry name" value="Wzc-like_C"/>
</dbReference>
<dbReference type="InterPro" id="IPR003856">
    <property type="entry name" value="LPS_length_determ_N"/>
</dbReference>
<dbReference type="GO" id="GO:0005886">
    <property type="term" value="C:plasma membrane"/>
    <property type="evidence" value="ECO:0007669"/>
    <property type="project" value="UniProtKB-SubCell"/>
</dbReference>
<evidence type="ECO:0000256" key="13">
    <source>
        <dbReference type="ARBA" id="ARBA00023136"/>
    </source>
</evidence>
<sequence>MLQTSKGSVQSLAYEPHRDFDAGSVVDAFQAMLGLVRRHWPLFVLLPALLLGCGVAYLVVTPPVYVAQATMVLDVLKVHAFQQQSANSDQPEDAVAIQTQLEVLRSDAIATAVVKSLQLQNDPEFVRSREGLSDEQAQAIATKAVANSLVVSRVPATYAVMIGFQSHDPEKAARVANATVDAYVSDQLDAKFQATRRASVWLQDRLNELGVQSSGAEKAVADFKAKNNIVAADGRLMNEQQMSEASSQLASARAATAEAKARLDRINDVMKQAVPDASTTEALHNEIIVRLRQQILDLQARQQLFATRYGAKHQATLNIQDQIAGMQRSITDEMKKVAEGARSDYVVAQAREAALTANLTSSVTVSESTNQSLVRLRELQSAAQSSRTLYDNFLQRYMDAVQQESYPATEARLITPATRPYLPSKPNKTGTLGAALAGGLLLSFGIAALRELMDGVFRSAGQVEKQVALGCIATLPKVKRSKSLLLASAASPASVDRGSRRIVAATDSLYRHVIDEPFSAFAEGLRSIKIAVDVANVGKSHQVIGVTSTLPNEGKSTISANFAHLIAHAGSRVLLVDADLRSPSLSRLFAPDAAGGLIDVVAGRRNLAELIRVDEGSQLDFLPAGAAPKLLHTNEILGSESMRAFFAAARNHYDYIVVDLSPLAPVVDARATTHFIDSYVYVVEWGSTKIDVVETVLKDSREIYDATLGIVLNKADLSVLGRYDRHRGAGYNKKYYKKYGYMS</sequence>
<dbReference type="AlphaFoldDB" id="A0AA41Z5W4"/>
<evidence type="ECO:0000313" key="19">
    <source>
        <dbReference type="EMBL" id="MCW6511078.1"/>
    </source>
</evidence>
<evidence type="ECO:0000256" key="6">
    <source>
        <dbReference type="ARBA" id="ARBA00022519"/>
    </source>
</evidence>
<evidence type="ECO:0000313" key="20">
    <source>
        <dbReference type="Proteomes" id="UP001165667"/>
    </source>
</evidence>
<evidence type="ECO:0000256" key="5">
    <source>
        <dbReference type="ARBA" id="ARBA00022475"/>
    </source>
</evidence>
<keyword evidence="12 16" id="KW-1133">Transmembrane helix</keyword>
<dbReference type="GO" id="GO:0004715">
    <property type="term" value="F:non-membrane spanning protein tyrosine kinase activity"/>
    <property type="evidence" value="ECO:0007669"/>
    <property type="project" value="UniProtKB-EC"/>
</dbReference>
<evidence type="ECO:0000259" key="18">
    <source>
        <dbReference type="Pfam" id="PF13614"/>
    </source>
</evidence>
<accession>A0AA41Z5W4</accession>
<keyword evidence="8 16" id="KW-0812">Transmembrane</keyword>
<keyword evidence="9" id="KW-0547">Nucleotide-binding</keyword>
<evidence type="ECO:0000259" key="17">
    <source>
        <dbReference type="Pfam" id="PF02706"/>
    </source>
</evidence>
<comment type="catalytic activity">
    <reaction evidence="15">
        <text>L-tyrosyl-[protein] + ATP = O-phospho-L-tyrosyl-[protein] + ADP + H(+)</text>
        <dbReference type="Rhea" id="RHEA:10596"/>
        <dbReference type="Rhea" id="RHEA-COMP:10136"/>
        <dbReference type="Rhea" id="RHEA-COMP:20101"/>
        <dbReference type="ChEBI" id="CHEBI:15378"/>
        <dbReference type="ChEBI" id="CHEBI:30616"/>
        <dbReference type="ChEBI" id="CHEBI:46858"/>
        <dbReference type="ChEBI" id="CHEBI:61978"/>
        <dbReference type="ChEBI" id="CHEBI:456216"/>
        <dbReference type="EC" id="2.7.10.2"/>
    </reaction>
</comment>
<reference evidence="19" key="1">
    <citation type="submission" date="2022-05" db="EMBL/GenBank/DDBJ databases">
        <authorList>
            <person name="Pankratov T."/>
        </authorList>
    </citation>
    <scope>NUCLEOTIDE SEQUENCE</scope>
    <source>
        <strain evidence="19">BP6-180914</strain>
    </source>
</reference>
<feature type="domain" description="AAA" evidence="18">
    <location>
        <begin position="554"/>
        <end position="684"/>
    </location>
</feature>
<comment type="subcellular location">
    <subcellularLocation>
        <location evidence="1">Cell inner membrane</location>
        <topology evidence="1">Multi-pass membrane protein</topology>
    </subcellularLocation>
</comment>
<evidence type="ECO:0000256" key="4">
    <source>
        <dbReference type="ARBA" id="ARBA00011903"/>
    </source>
</evidence>
<keyword evidence="11" id="KW-0067">ATP-binding</keyword>
<dbReference type="Proteomes" id="UP001165667">
    <property type="component" value="Unassembled WGS sequence"/>
</dbReference>
<evidence type="ECO:0000256" key="3">
    <source>
        <dbReference type="ARBA" id="ARBA00008883"/>
    </source>
</evidence>
<keyword evidence="7 19" id="KW-0808">Transferase</keyword>
<dbReference type="InterPro" id="IPR025669">
    <property type="entry name" value="AAA_dom"/>
</dbReference>
<dbReference type="Gene3D" id="3.40.50.300">
    <property type="entry name" value="P-loop containing nucleotide triphosphate hydrolases"/>
    <property type="match status" value="1"/>
</dbReference>
<dbReference type="PANTHER" id="PTHR32309:SF13">
    <property type="entry name" value="FERRIC ENTEROBACTIN TRANSPORT PROTEIN FEPE"/>
    <property type="match status" value="1"/>
</dbReference>
<dbReference type="GO" id="GO:0005524">
    <property type="term" value="F:ATP binding"/>
    <property type="evidence" value="ECO:0007669"/>
    <property type="project" value="UniProtKB-KW"/>
</dbReference>
<dbReference type="Pfam" id="PF02706">
    <property type="entry name" value="Wzz"/>
    <property type="match status" value="1"/>
</dbReference>
<evidence type="ECO:0000256" key="14">
    <source>
        <dbReference type="ARBA" id="ARBA00023137"/>
    </source>
</evidence>
<organism evidence="19 20">
    <name type="scientific">Lichenifustis flavocetrariae</name>
    <dbReference type="NCBI Taxonomy" id="2949735"/>
    <lineage>
        <taxon>Bacteria</taxon>
        <taxon>Pseudomonadati</taxon>
        <taxon>Pseudomonadota</taxon>
        <taxon>Alphaproteobacteria</taxon>
        <taxon>Hyphomicrobiales</taxon>
        <taxon>Lichenihabitantaceae</taxon>
        <taxon>Lichenifustis</taxon>
    </lineage>
</organism>
<dbReference type="EMBL" id="JAMOIM010000021">
    <property type="protein sequence ID" value="MCW6511078.1"/>
    <property type="molecule type" value="Genomic_DNA"/>
</dbReference>
<evidence type="ECO:0000256" key="11">
    <source>
        <dbReference type="ARBA" id="ARBA00022840"/>
    </source>
</evidence>